<reference evidence="2 3" key="2">
    <citation type="journal article" date="1996" name="DNA Res.">
        <title>Sequence analysis of the genome of the unicellular cyanobacterium Synechocystis sp. strain PCC6803. II. Sequence determination of the entire genome and assignment of potential protein-coding regions.</title>
        <authorList>
            <person name="Kaneko T."/>
            <person name="Sato S."/>
            <person name="Kotani H."/>
            <person name="Tanaka A."/>
            <person name="Asamizu E."/>
            <person name="Nakamura Y."/>
            <person name="Miyajima N."/>
            <person name="Hirosawa M."/>
            <person name="Sugiura M."/>
            <person name="Sasamoto S."/>
            <person name="Kimura T."/>
            <person name="Hosouchi T."/>
            <person name="Matsuno A."/>
            <person name="Muraki A."/>
            <person name="Nakazaki N."/>
            <person name="Naruo K."/>
            <person name="Okumura S."/>
            <person name="Shimpo S."/>
            <person name="Takeuchi C."/>
            <person name="Wada T."/>
            <person name="Watanabe A."/>
            <person name="Yamada M."/>
            <person name="Yasuda M."/>
            <person name="Tabata S."/>
        </authorList>
    </citation>
    <scope>NUCLEOTIDE SEQUENCE [LARGE SCALE GENOMIC DNA]</scope>
    <source>
        <strain evidence="3">ATCC 27184 / PCC 6803 / Kazusa</strain>
    </source>
</reference>
<dbReference type="EnsemblBacteria" id="BAA17392">
    <property type="protein sequence ID" value="BAA17392"/>
    <property type="gene ID" value="BAA17392"/>
</dbReference>
<dbReference type="KEGG" id="syn:slr1210"/>
<gene>
    <name evidence="2" type="ordered locus">slr1210</name>
</gene>
<evidence type="ECO:0000313" key="2">
    <source>
        <dbReference type="EMBL" id="BAA17392.1"/>
    </source>
</evidence>
<dbReference type="Pfam" id="PF18480">
    <property type="entry name" value="DUF5615"/>
    <property type="match status" value="1"/>
</dbReference>
<feature type="domain" description="DUF5615" evidence="1">
    <location>
        <begin position="3"/>
        <end position="108"/>
    </location>
</feature>
<proteinExistence type="predicted"/>
<dbReference type="InParanoid" id="P73361"/>
<dbReference type="STRING" id="1148.gene:10498255"/>
<dbReference type="PaxDb" id="1148-1652470"/>
<dbReference type="EMBL" id="BA000022">
    <property type="protein sequence ID" value="BAA17392.1"/>
    <property type="molecule type" value="Genomic_DNA"/>
</dbReference>
<evidence type="ECO:0000313" key="3">
    <source>
        <dbReference type="Proteomes" id="UP000001425"/>
    </source>
</evidence>
<sequence length="129" mass="14936">MIKFYSNENLSLGLVNQLRQLGYSVLTSYDAGRANQRITDLSVLKDATTDGRCVITFNRNDFIELHLNRIKHKGIIICKEDRDQIGQASIIHDFLINQKTLDNRLIRILKQNQPGLKQPQFTIKEYYPS</sequence>
<dbReference type="eggNOG" id="COG1656">
    <property type="taxonomic scope" value="Bacteria"/>
</dbReference>
<keyword evidence="3" id="KW-1185">Reference proteome</keyword>
<organism evidence="2 3">
    <name type="scientific">Synechocystis sp. (strain ATCC 27184 / PCC 6803 / Kazusa)</name>
    <dbReference type="NCBI Taxonomy" id="1111708"/>
    <lineage>
        <taxon>Bacteria</taxon>
        <taxon>Bacillati</taxon>
        <taxon>Cyanobacteriota</taxon>
        <taxon>Cyanophyceae</taxon>
        <taxon>Synechococcales</taxon>
        <taxon>Merismopediaceae</taxon>
        <taxon>Synechocystis</taxon>
    </lineage>
</organism>
<accession>P73361</accession>
<dbReference type="Proteomes" id="UP000001425">
    <property type="component" value="Chromosome"/>
</dbReference>
<dbReference type="IntAct" id="P73361">
    <property type="interactions" value="3"/>
</dbReference>
<dbReference type="PIR" id="S77545">
    <property type="entry name" value="S77545"/>
</dbReference>
<protein>
    <submittedName>
        <fullName evidence="2">Slr1210 protein</fullName>
    </submittedName>
</protein>
<reference evidence="2 3" key="1">
    <citation type="journal article" date="1995" name="DNA Res.">
        <title>Sequence analysis of the genome of the unicellular cyanobacterium Synechocystis sp. strain PCC6803. I. Sequence features in the 1 Mb region from map positions 64% to 92% of the genome.</title>
        <authorList>
            <person name="Kaneko T."/>
            <person name="Tanaka A."/>
            <person name="Sato S."/>
            <person name="Kotani H."/>
            <person name="Sazuka T."/>
            <person name="Miyajima N."/>
            <person name="Sugiura M."/>
            <person name="Tabata S."/>
        </authorList>
    </citation>
    <scope>NUCLEOTIDE SEQUENCE [LARGE SCALE GENOMIC DNA]</scope>
    <source>
        <strain evidence="3">ATCC 27184 / PCC 6803 / Kazusa</strain>
    </source>
</reference>
<dbReference type="AlphaFoldDB" id="P73361"/>
<evidence type="ECO:0000259" key="1">
    <source>
        <dbReference type="Pfam" id="PF18480"/>
    </source>
</evidence>
<dbReference type="PhylomeDB" id="P73361"/>
<name>P73361_SYNY3</name>
<dbReference type="InterPro" id="IPR041049">
    <property type="entry name" value="DUF5615"/>
</dbReference>